<dbReference type="SMART" id="SM00306">
    <property type="entry name" value="HintN"/>
    <property type="match status" value="1"/>
</dbReference>
<keyword evidence="4" id="KW-1185">Reference proteome</keyword>
<dbReference type="RefSeq" id="WP_154375702.1">
    <property type="nucleotide sequence ID" value="NZ_WKJK01000004.1"/>
</dbReference>
<dbReference type="EMBL" id="WKJK01000004">
    <property type="protein sequence ID" value="MRW90360.1"/>
    <property type="molecule type" value="Genomic_DNA"/>
</dbReference>
<feature type="domain" description="Hint" evidence="2">
    <location>
        <begin position="231"/>
        <end position="325"/>
    </location>
</feature>
<evidence type="ECO:0000313" key="3">
    <source>
        <dbReference type="EMBL" id="MRW90360.1"/>
    </source>
</evidence>
<keyword evidence="1" id="KW-0812">Transmembrane</keyword>
<dbReference type="InterPro" id="IPR036844">
    <property type="entry name" value="Hint_dom_sf"/>
</dbReference>
<keyword evidence="1" id="KW-1133">Transmembrane helix</keyword>
<dbReference type="Proteomes" id="UP000433309">
    <property type="component" value="Unassembled WGS sequence"/>
</dbReference>
<dbReference type="Gene3D" id="2.170.16.10">
    <property type="entry name" value="Hedgehog/Intein (Hint) domain"/>
    <property type="match status" value="1"/>
</dbReference>
<feature type="transmembrane region" description="Helical" evidence="1">
    <location>
        <begin position="12"/>
        <end position="35"/>
    </location>
</feature>
<dbReference type="Pfam" id="PF07591">
    <property type="entry name" value="PT-HINT"/>
    <property type="match status" value="1"/>
</dbReference>
<dbReference type="InterPro" id="IPR003587">
    <property type="entry name" value="Hint_dom_N"/>
</dbReference>
<gene>
    <name evidence="3" type="ORF">GJ699_10215</name>
</gene>
<reference evidence="3 4" key="1">
    <citation type="submission" date="2019-11" db="EMBL/GenBank/DDBJ databases">
        <title>Novel species isolated from a subtropical stream in China.</title>
        <authorList>
            <person name="Lu H."/>
        </authorList>
    </citation>
    <scope>NUCLEOTIDE SEQUENCE [LARGE SCALE GENOMIC DNA]</scope>
    <source>
        <strain evidence="3 4">FT80W</strain>
    </source>
</reference>
<name>A0A6I2KY04_9BURK</name>
<dbReference type="SUPFAM" id="SSF51294">
    <property type="entry name" value="Hedgehog/intein (Hint) domain"/>
    <property type="match status" value="1"/>
</dbReference>
<accession>A0A6I2KY04</accession>
<evidence type="ECO:0000256" key="1">
    <source>
        <dbReference type="SAM" id="Phobius"/>
    </source>
</evidence>
<evidence type="ECO:0000313" key="4">
    <source>
        <dbReference type="Proteomes" id="UP000433309"/>
    </source>
</evidence>
<dbReference type="CDD" id="cd20737">
    <property type="entry name" value="PoNe_HINT"/>
    <property type="match status" value="1"/>
</dbReference>
<evidence type="ECO:0000259" key="2">
    <source>
        <dbReference type="SMART" id="SM00306"/>
    </source>
</evidence>
<comment type="caution">
    <text evidence="3">The sequence shown here is derived from an EMBL/GenBank/DDBJ whole genome shotgun (WGS) entry which is preliminary data.</text>
</comment>
<keyword evidence="1" id="KW-0472">Membrane</keyword>
<protein>
    <recommendedName>
        <fullName evidence="2">Hint domain-containing protein</fullName>
    </recommendedName>
</protein>
<organism evidence="3 4">
    <name type="scientific">Duganella guangzhouensis</name>
    <dbReference type="NCBI Taxonomy" id="2666084"/>
    <lineage>
        <taxon>Bacteria</taxon>
        <taxon>Pseudomonadati</taxon>
        <taxon>Pseudomonadota</taxon>
        <taxon>Betaproteobacteria</taxon>
        <taxon>Burkholderiales</taxon>
        <taxon>Oxalobacteraceae</taxon>
        <taxon>Telluria group</taxon>
        <taxon>Duganella</taxon>
    </lineage>
</organism>
<dbReference type="AlphaFoldDB" id="A0A6I2KY04"/>
<dbReference type="CDD" id="cd00081">
    <property type="entry name" value="Hint"/>
    <property type="match status" value="1"/>
</dbReference>
<sequence length="538" mass="58025">MHLAALSPRAGWVRLLLIWLMLSIGYGSTVAAWAADSTTPSTPAPGGGGVVWKICDPPPMCFKSQADKDAWAAQNHCRFIEEVCEGTTPDKDSAGAKPEDQSFWGSLWDSVKGGLTYGYEFVKGLYAGLKSQVMDVVHLITNAGDVVSGLIDLGKAFFNDPKGTLLQLAELLGQEAVDTITKATQCGAYDLGKVIGTYVSPAFALKLASKLTKYSGKLADAVKALKHDFGCASFGAGTLVMTPRGLLPIEQIAVGQEVLSRNENNYADHEQEVTRLVGRIAPTHRVLTTDHGSFRLTDEHPVWVQGKGWTEVSEVVAGDVIAGEEGDSQVLSNQAVAQPLRVYNFSVARTPNYFVGDSGLWVHNAGTCSIDIYSKKFESITDAKQRGFRGEYEVLDQLKKENYKPVGNSFDIEGKTPSEAYAAWDGQTGIDGIYKKDGKYVIVESKATGGTKNADPAGCVAKLCQTDDGRQMSDDWIKARLQKIVPDPVERAQILDDLKNGKVTKVYAQTDGAGTSYHVIDNVANNSKEVTIGGSWTP</sequence>
<proteinExistence type="predicted"/>